<name>A0ACC1B1X3_9ROSI</name>
<evidence type="ECO:0000313" key="2">
    <source>
        <dbReference type="Proteomes" id="UP001164250"/>
    </source>
</evidence>
<dbReference type="Proteomes" id="UP001164250">
    <property type="component" value="Chromosome 7"/>
</dbReference>
<accession>A0ACC1B1X3</accession>
<keyword evidence="2" id="KW-1185">Reference proteome</keyword>
<protein>
    <submittedName>
        <fullName evidence="1">Uncharacterized protein</fullName>
    </submittedName>
</protein>
<reference evidence="2" key="1">
    <citation type="journal article" date="2023" name="G3 (Bethesda)">
        <title>Genome assembly and association tests identify interacting loci associated with vigor, precocity, and sex in interspecific pistachio rootstocks.</title>
        <authorList>
            <person name="Palmer W."/>
            <person name="Jacygrad E."/>
            <person name="Sagayaradj S."/>
            <person name="Cavanaugh K."/>
            <person name="Han R."/>
            <person name="Bertier L."/>
            <person name="Beede B."/>
            <person name="Kafkas S."/>
            <person name="Golino D."/>
            <person name="Preece J."/>
            <person name="Michelmore R."/>
        </authorList>
    </citation>
    <scope>NUCLEOTIDE SEQUENCE [LARGE SCALE GENOMIC DNA]</scope>
</reference>
<sequence length="132" mass="15190">MTNWKKYNLCFSILVASLLLLLHHQYENNQETIRKPCGFDALMISVMFCFMGVFGVSLVRNKPQHKALRRFYFVISMVSMDSALSILALALFSESFGLVSRGNILWQNEDGEDHLEKLVLFLKKNSQKLLKA</sequence>
<dbReference type="EMBL" id="CM047903">
    <property type="protein sequence ID" value="KAJ0092916.1"/>
    <property type="molecule type" value="Genomic_DNA"/>
</dbReference>
<gene>
    <name evidence="1" type="ORF">Patl1_26622</name>
</gene>
<organism evidence="1 2">
    <name type="scientific">Pistacia atlantica</name>
    <dbReference type="NCBI Taxonomy" id="434234"/>
    <lineage>
        <taxon>Eukaryota</taxon>
        <taxon>Viridiplantae</taxon>
        <taxon>Streptophyta</taxon>
        <taxon>Embryophyta</taxon>
        <taxon>Tracheophyta</taxon>
        <taxon>Spermatophyta</taxon>
        <taxon>Magnoliopsida</taxon>
        <taxon>eudicotyledons</taxon>
        <taxon>Gunneridae</taxon>
        <taxon>Pentapetalae</taxon>
        <taxon>rosids</taxon>
        <taxon>malvids</taxon>
        <taxon>Sapindales</taxon>
        <taxon>Anacardiaceae</taxon>
        <taxon>Pistacia</taxon>
    </lineage>
</organism>
<comment type="caution">
    <text evidence="1">The sequence shown here is derived from an EMBL/GenBank/DDBJ whole genome shotgun (WGS) entry which is preliminary data.</text>
</comment>
<evidence type="ECO:0000313" key="1">
    <source>
        <dbReference type="EMBL" id="KAJ0092916.1"/>
    </source>
</evidence>
<proteinExistence type="predicted"/>